<feature type="domain" description="VOC" evidence="2">
    <location>
        <begin position="9"/>
        <end position="136"/>
    </location>
</feature>
<keyword evidence="1" id="KW-0479">Metal-binding</keyword>
<dbReference type="PROSITE" id="PS51819">
    <property type="entry name" value="VOC"/>
    <property type="match status" value="1"/>
</dbReference>
<dbReference type="SUPFAM" id="SSF54593">
    <property type="entry name" value="Glyoxalase/Bleomycin resistance protein/Dihydroxybiphenyl dioxygenase"/>
    <property type="match status" value="1"/>
</dbReference>
<reference evidence="3 4" key="1">
    <citation type="submission" date="2020-04" db="EMBL/GenBank/DDBJ databases">
        <authorList>
            <person name="Klaysubun C."/>
            <person name="Duangmal K."/>
            <person name="Lipun K."/>
        </authorList>
    </citation>
    <scope>NUCLEOTIDE SEQUENCE [LARGE SCALE GENOMIC DNA]</scope>
    <source>
        <strain evidence="3 4">K10HN5</strain>
    </source>
</reference>
<evidence type="ECO:0000256" key="1">
    <source>
        <dbReference type="ARBA" id="ARBA00022723"/>
    </source>
</evidence>
<dbReference type="Gene3D" id="3.10.180.10">
    <property type="entry name" value="2,3-Dihydroxybiphenyl 1,2-Dioxygenase, domain 1"/>
    <property type="match status" value="1"/>
</dbReference>
<protein>
    <submittedName>
        <fullName evidence="3">VOC family protein</fullName>
    </submittedName>
</protein>
<evidence type="ECO:0000313" key="3">
    <source>
        <dbReference type="EMBL" id="NMH96370.1"/>
    </source>
</evidence>
<dbReference type="InterPro" id="IPR004360">
    <property type="entry name" value="Glyas_Fos-R_dOase_dom"/>
</dbReference>
<name>A0ABX1S472_9PSEU</name>
<dbReference type="Pfam" id="PF00903">
    <property type="entry name" value="Glyoxalase"/>
    <property type="match status" value="1"/>
</dbReference>
<dbReference type="PANTHER" id="PTHR36113:SF6">
    <property type="entry name" value="FOSFOMYCIN RESISTANCE PROTEIN FOSX"/>
    <property type="match status" value="1"/>
</dbReference>
<dbReference type="InterPro" id="IPR051332">
    <property type="entry name" value="Fosfomycin_Res_Enzymes"/>
</dbReference>
<dbReference type="RefSeq" id="WP_169379741.1">
    <property type="nucleotide sequence ID" value="NZ_JAAXLA010000004.1"/>
</dbReference>
<sequence length="141" mass="15868">MTTPPGFTGVAHLAMTVVDMEATAAWWERTFGFERLRRVDEPEGEQRHPRILIRHPGSGLVFGIHEPHERSGDRFDPDRTGLDHIALAVTERTDLDRWSEHLDALGVEHSPARDAGYAEFVSFTDPDGIQGELWWVKPATG</sequence>
<organism evidence="3 4">
    <name type="scientific">Pseudonocardia acidicola</name>
    <dbReference type="NCBI Taxonomy" id="2724939"/>
    <lineage>
        <taxon>Bacteria</taxon>
        <taxon>Bacillati</taxon>
        <taxon>Actinomycetota</taxon>
        <taxon>Actinomycetes</taxon>
        <taxon>Pseudonocardiales</taxon>
        <taxon>Pseudonocardiaceae</taxon>
        <taxon>Pseudonocardia</taxon>
    </lineage>
</organism>
<comment type="caution">
    <text evidence="3">The sequence shown here is derived from an EMBL/GenBank/DDBJ whole genome shotgun (WGS) entry which is preliminary data.</text>
</comment>
<accession>A0ABX1S472</accession>
<gene>
    <name evidence="3" type="ORF">HF526_03385</name>
</gene>
<dbReference type="PANTHER" id="PTHR36113">
    <property type="entry name" value="LYASE, PUTATIVE-RELATED-RELATED"/>
    <property type="match status" value="1"/>
</dbReference>
<keyword evidence="4" id="KW-1185">Reference proteome</keyword>
<evidence type="ECO:0000259" key="2">
    <source>
        <dbReference type="PROSITE" id="PS51819"/>
    </source>
</evidence>
<dbReference type="EMBL" id="JAAXLA010000004">
    <property type="protein sequence ID" value="NMH96370.1"/>
    <property type="molecule type" value="Genomic_DNA"/>
</dbReference>
<dbReference type="Proteomes" id="UP000820669">
    <property type="component" value="Unassembled WGS sequence"/>
</dbReference>
<evidence type="ECO:0000313" key="4">
    <source>
        <dbReference type="Proteomes" id="UP000820669"/>
    </source>
</evidence>
<dbReference type="InterPro" id="IPR037523">
    <property type="entry name" value="VOC_core"/>
</dbReference>
<proteinExistence type="predicted"/>
<dbReference type="InterPro" id="IPR029068">
    <property type="entry name" value="Glyas_Bleomycin-R_OHBP_Dase"/>
</dbReference>